<feature type="compositionally biased region" description="Basic and acidic residues" evidence="2">
    <location>
        <begin position="238"/>
        <end position="247"/>
    </location>
</feature>
<dbReference type="OrthoDB" id="2129362at2759"/>
<evidence type="ECO:0000313" key="4">
    <source>
        <dbReference type="Proteomes" id="UP000799776"/>
    </source>
</evidence>
<reference evidence="3" key="1">
    <citation type="journal article" date="2020" name="Stud. Mycol.">
        <title>101 Dothideomycetes genomes: a test case for predicting lifestyles and emergence of pathogens.</title>
        <authorList>
            <person name="Haridas S."/>
            <person name="Albert R."/>
            <person name="Binder M."/>
            <person name="Bloem J."/>
            <person name="Labutti K."/>
            <person name="Salamov A."/>
            <person name="Andreopoulos B."/>
            <person name="Baker S."/>
            <person name="Barry K."/>
            <person name="Bills G."/>
            <person name="Bluhm B."/>
            <person name="Cannon C."/>
            <person name="Castanera R."/>
            <person name="Culley D."/>
            <person name="Daum C."/>
            <person name="Ezra D."/>
            <person name="Gonzalez J."/>
            <person name="Henrissat B."/>
            <person name="Kuo A."/>
            <person name="Liang C."/>
            <person name="Lipzen A."/>
            <person name="Lutzoni F."/>
            <person name="Magnuson J."/>
            <person name="Mondo S."/>
            <person name="Nolan M."/>
            <person name="Ohm R."/>
            <person name="Pangilinan J."/>
            <person name="Park H.-J."/>
            <person name="Ramirez L."/>
            <person name="Alfaro M."/>
            <person name="Sun H."/>
            <person name="Tritt A."/>
            <person name="Yoshinaga Y."/>
            <person name="Zwiers L.-H."/>
            <person name="Turgeon B."/>
            <person name="Goodwin S."/>
            <person name="Spatafora J."/>
            <person name="Crous P."/>
            <person name="Grigoriev I."/>
        </authorList>
    </citation>
    <scope>NUCLEOTIDE SEQUENCE</scope>
    <source>
        <strain evidence="3">CBS 121410</strain>
    </source>
</reference>
<feature type="compositionally biased region" description="Low complexity" evidence="2">
    <location>
        <begin position="424"/>
        <end position="438"/>
    </location>
</feature>
<organism evidence="3 4">
    <name type="scientific">Saccharata proteae CBS 121410</name>
    <dbReference type="NCBI Taxonomy" id="1314787"/>
    <lineage>
        <taxon>Eukaryota</taxon>
        <taxon>Fungi</taxon>
        <taxon>Dikarya</taxon>
        <taxon>Ascomycota</taxon>
        <taxon>Pezizomycotina</taxon>
        <taxon>Dothideomycetes</taxon>
        <taxon>Dothideomycetes incertae sedis</taxon>
        <taxon>Botryosphaeriales</taxon>
        <taxon>Saccharataceae</taxon>
        <taxon>Saccharata</taxon>
    </lineage>
</organism>
<evidence type="ECO:0000313" key="3">
    <source>
        <dbReference type="EMBL" id="KAF2085377.1"/>
    </source>
</evidence>
<keyword evidence="1" id="KW-0175">Coiled coil</keyword>
<feature type="compositionally biased region" description="Polar residues" evidence="2">
    <location>
        <begin position="375"/>
        <end position="391"/>
    </location>
</feature>
<gene>
    <name evidence="3" type="ORF">K490DRAFT_67793</name>
</gene>
<comment type="caution">
    <text evidence="3">The sequence shown here is derived from an EMBL/GenBank/DDBJ whole genome shotgun (WGS) entry which is preliminary data.</text>
</comment>
<feature type="region of interest" description="Disordered" evidence="2">
    <location>
        <begin position="526"/>
        <end position="578"/>
    </location>
</feature>
<dbReference type="InterPro" id="IPR016181">
    <property type="entry name" value="Acyl_CoA_acyltransferase"/>
</dbReference>
<evidence type="ECO:0000256" key="1">
    <source>
        <dbReference type="SAM" id="Coils"/>
    </source>
</evidence>
<name>A0A9P4HRN2_9PEZI</name>
<feature type="region of interest" description="Disordered" evidence="2">
    <location>
        <begin position="185"/>
        <end position="247"/>
    </location>
</feature>
<dbReference type="Gene3D" id="3.40.630.30">
    <property type="match status" value="1"/>
</dbReference>
<proteinExistence type="predicted"/>
<accession>A0A9P4HRN2</accession>
<dbReference type="AlphaFoldDB" id="A0A9P4HRN2"/>
<protein>
    <recommendedName>
        <fullName evidence="5">N-acetyltransferase domain-containing protein</fullName>
    </recommendedName>
</protein>
<evidence type="ECO:0008006" key="5">
    <source>
        <dbReference type="Google" id="ProtNLM"/>
    </source>
</evidence>
<sequence>MDTAKPPTTAMPLTSANLAAHTSRIRELNPDQRNVLIGPIRVLHWEGHRMERLGKGLNGCDDEEGLSAPLYPVEDEVDDELYELELELEALKNGIKEQIELEKALATLEDVEAEEGSELLIDFSDDGTAKHCEGRCVHLLSEARRIMRSSSLYRSSSLHRSSEILRGGFLLTYASRACQGHLRQPPLCQPAAKPSPAQPPPSSSLPPSHHLQPSTPSLHHPPPTLSTPTAQPPSQSIKTRESQDVRDLKMETAASTAVQTKMQDPTLIPPHLRPANVAARKAKALADAEAAAAAAKAPAADTSAQKPGAISAPKPKAVASKQPVAKHNPRQSSTSSGKAAQKSGGTFAKPAQPARGSAAFNQTKAKWSQPRRPATGNQKSSSPPNASTMQPAGSEEARIAEQQLGWGSSDARRYPKQPDASRSTTRQQNNGNGRTNQQFARGSSDARNYPKQPDASRSNTGQQNNGGGAKNQPRAATKEDSEWVKGFAPPKKGSPRQAQNKKLPPHLQEPDWKTKGILMHPSDNPWHTEWKPSRHQPRPVNNNSKWVTNKEIRERAKKLPGSVSTDPWEKDNSNPDNDPYHDLKDLIDWQGNWMPGPSHWEHRKGFKGSRTFRDDVDKWMTRAEPFRKACVNESTKAAFEDPSACQVAPRLWAKLEVDGHSLQQWYDNIKKIPHGKIDDEFYIDDDVKPFWQMYTSSTSSLICPYTAPSDKMDETDVTNLTCRTNDWHNTSQGRSECREREEAINKQIRQKRLVKKYEHLRTPEHLRLSKAEFLATPKPGPGYIQPLKDGEKWDVRATVPANLIIPRGNVYLRPVETSDVGQLTALYNWHVENSVVCSTMKPVTTDFMASRITDVADSNLPFIVAVGRPRPKRGAQRPPPDAPPAAEQIVGYALAEDLESKQSMYRFTCDTELYVHNDWMQCNIGTALMDRLMYCLNPSYPWRGGYHMHPPKDGGNHSIYEFGGSRIIHSIVTNFAFDAEDSTQYDWTTTWMKKFGHIQVGLLPDVGIKNGKRVNQAIFHIRTGTTFEKDTMCVIASARDTWT</sequence>
<evidence type="ECO:0000256" key="2">
    <source>
        <dbReference type="SAM" id="MobiDB-lite"/>
    </source>
</evidence>
<feature type="region of interest" description="Disordered" evidence="2">
    <location>
        <begin position="295"/>
        <end position="513"/>
    </location>
</feature>
<dbReference type="EMBL" id="ML978731">
    <property type="protein sequence ID" value="KAF2085377.1"/>
    <property type="molecule type" value="Genomic_DNA"/>
</dbReference>
<feature type="compositionally biased region" description="Basic and acidic residues" evidence="2">
    <location>
        <begin position="567"/>
        <end position="578"/>
    </location>
</feature>
<feature type="compositionally biased region" description="Low complexity" evidence="2">
    <location>
        <begin position="205"/>
        <end position="218"/>
    </location>
</feature>
<keyword evidence="4" id="KW-1185">Reference proteome</keyword>
<dbReference type="Proteomes" id="UP000799776">
    <property type="component" value="Unassembled WGS sequence"/>
</dbReference>
<dbReference type="SUPFAM" id="SSF55729">
    <property type="entry name" value="Acyl-CoA N-acyltransferases (Nat)"/>
    <property type="match status" value="1"/>
</dbReference>
<feature type="coiled-coil region" evidence="1">
    <location>
        <begin position="74"/>
        <end position="101"/>
    </location>
</feature>